<evidence type="ECO:0000256" key="4">
    <source>
        <dbReference type="ARBA" id="ARBA00023163"/>
    </source>
</evidence>
<gene>
    <name evidence="8" type="ordered locus">Olsu_0907</name>
</gene>
<organism evidence="8 9">
    <name type="scientific">Olsenella uli (strain ATCC 49627 / DSM 7084 / CCUG 31166 / CIP 109912 / JCM 12494 / LMG 11480 / NCIMB 702895 / VPI D76D-27C)</name>
    <name type="common">Lactobacillus uli</name>
    <dbReference type="NCBI Taxonomy" id="633147"/>
    <lineage>
        <taxon>Bacteria</taxon>
        <taxon>Bacillati</taxon>
        <taxon>Actinomycetota</taxon>
        <taxon>Coriobacteriia</taxon>
        <taxon>Coriobacteriales</taxon>
        <taxon>Atopobiaceae</taxon>
        <taxon>Olsenella</taxon>
    </lineage>
</organism>
<dbReference type="HOGENOM" id="CLU_047691_3_1_11"/>
<evidence type="ECO:0000256" key="1">
    <source>
        <dbReference type="ARBA" id="ARBA00010641"/>
    </source>
</evidence>
<feature type="domain" description="RNA polymerase sigma factor 70 region 4 type 2" evidence="7">
    <location>
        <begin position="149"/>
        <end position="198"/>
    </location>
</feature>
<dbReference type="GO" id="GO:0006352">
    <property type="term" value="P:DNA-templated transcription initiation"/>
    <property type="evidence" value="ECO:0007669"/>
    <property type="project" value="InterPro"/>
</dbReference>
<dbReference type="InterPro" id="IPR014284">
    <property type="entry name" value="RNA_pol_sigma-70_dom"/>
</dbReference>
<proteinExistence type="inferred from homology"/>
<feature type="region of interest" description="Disordered" evidence="5">
    <location>
        <begin position="1"/>
        <end position="31"/>
    </location>
</feature>
<dbReference type="PANTHER" id="PTHR43133:SF51">
    <property type="entry name" value="RNA POLYMERASE SIGMA FACTOR"/>
    <property type="match status" value="1"/>
</dbReference>
<dbReference type="CDD" id="cd06171">
    <property type="entry name" value="Sigma70_r4"/>
    <property type="match status" value="1"/>
</dbReference>
<keyword evidence="2" id="KW-0805">Transcription regulation</keyword>
<dbReference type="EMBL" id="CP002106">
    <property type="protein sequence ID" value="ADK68018.1"/>
    <property type="molecule type" value="Genomic_DNA"/>
</dbReference>
<keyword evidence="3" id="KW-0731">Sigma factor</keyword>
<feature type="compositionally biased region" description="Polar residues" evidence="5">
    <location>
        <begin position="1"/>
        <end position="11"/>
    </location>
</feature>
<dbReference type="STRING" id="633147.Olsu_0907"/>
<dbReference type="SUPFAM" id="SSF88946">
    <property type="entry name" value="Sigma2 domain of RNA polymerase sigma factors"/>
    <property type="match status" value="1"/>
</dbReference>
<name>E1R054_OLSUV</name>
<dbReference type="AlphaFoldDB" id="E1R054"/>
<dbReference type="Pfam" id="PF08281">
    <property type="entry name" value="Sigma70_r4_2"/>
    <property type="match status" value="1"/>
</dbReference>
<evidence type="ECO:0000259" key="6">
    <source>
        <dbReference type="Pfam" id="PF04542"/>
    </source>
</evidence>
<dbReference type="SUPFAM" id="SSF88659">
    <property type="entry name" value="Sigma3 and sigma4 domains of RNA polymerase sigma factors"/>
    <property type="match status" value="1"/>
</dbReference>
<dbReference type="InterPro" id="IPR013325">
    <property type="entry name" value="RNA_pol_sigma_r2"/>
</dbReference>
<dbReference type="NCBIfam" id="TIGR02937">
    <property type="entry name" value="sigma70-ECF"/>
    <property type="match status" value="1"/>
</dbReference>
<dbReference type="GeneID" id="78512327"/>
<dbReference type="Gene3D" id="1.10.10.10">
    <property type="entry name" value="Winged helix-like DNA-binding domain superfamily/Winged helix DNA-binding domain"/>
    <property type="match status" value="1"/>
</dbReference>
<dbReference type="PANTHER" id="PTHR43133">
    <property type="entry name" value="RNA POLYMERASE ECF-TYPE SIGMA FACTO"/>
    <property type="match status" value="1"/>
</dbReference>
<dbReference type="InterPro" id="IPR007627">
    <property type="entry name" value="RNA_pol_sigma70_r2"/>
</dbReference>
<dbReference type="Proteomes" id="UP000000333">
    <property type="component" value="Chromosome"/>
</dbReference>
<protein>
    <submittedName>
        <fullName evidence="8">RNA polymerase, sigma-24 subunit, ECF subfamily</fullName>
    </submittedName>
</protein>
<accession>E1R054</accession>
<keyword evidence="9" id="KW-1185">Reference proteome</keyword>
<evidence type="ECO:0000256" key="5">
    <source>
        <dbReference type="SAM" id="MobiDB-lite"/>
    </source>
</evidence>
<evidence type="ECO:0000256" key="3">
    <source>
        <dbReference type="ARBA" id="ARBA00023082"/>
    </source>
</evidence>
<dbReference type="GO" id="GO:0003677">
    <property type="term" value="F:DNA binding"/>
    <property type="evidence" value="ECO:0007669"/>
    <property type="project" value="InterPro"/>
</dbReference>
<dbReference type="InterPro" id="IPR036388">
    <property type="entry name" value="WH-like_DNA-bd_sf"/>
</dbReference>
<evidence type="ECO:0000313" key="9">
    <source>
        <dbReference type="Proteomes" id="UP000000333"/>
    </source>
</evidence>
<evidence type="ECO:0000313" key="8">
    <source>
        <dbReference type="EMBL" id="ADK68018.1"/>
    </source>
</evidence>
<reference evidence="8 9" key="1">
    <citation type="journal article" date="2010" name="Stand. Genomic Sci.">
        <title>Complete genome sequence of Olsenella uli type strain (VPI D76D-27C).</title>
        <authorList>
            <person name="Goker M."/>
            <person name="Held B."/>
            <person name="Lucas S."/>
            <person name="Nolan M."/>
            <person name="Yasawong M."/>
            <person name="Glavina Del Rio T."/>
            <person name="Tice H."/>
            <person name="Cheng J.F."/>
            <person name="Bruce D."/>
            <person name="Detter J.C."/>
            <person name="Tapia R."/>
            <person name="Han C."/>
            <person name="Goodwin L."/>
            <person name="Pitluck S."/>
            <person name="Liolios K."/>
            <person name="Ivanova N."/>
            <person name="Mavromatis K."/>
            <person name="Mikhailova N."/>
            <person name="Pati A."/>
            <person name="Chen A."/>
            <person name="Palaniappan K."/>
            <person name="Land M."/>
            <person name="Hauser L."/>
            <person name="Chang Y.J."/>
            <person name="Jeffries C.D."/>
            <person name="Rohde M."/>
            <person name="Sikorski J."/>
            <person name="Pukall R."/>
            <person name="Woyke T."/>
            <person name="Bristow J."/>
            <person name="Eisen J.A."/>
            <person name="Markowitz V."/>
            <person name="Hugenholtz P."/>
            <person name="Kyrpides N.C."/>
            <person name="Klenk H.P."/>
            <person name="Lapidus A."/>
        </authorList>
    </citation>
    <scope>NUCLEOTIDE SEQUENCE [LARGE SCALE GENOMIC DNA]</scope>
    <source>
        <strain evidence="9">ATCC 49627 / DSM 7084 / CIP 109912 / JCM 12494 / NCIMB 702895 / VPI D76D-27C</strain>
    </source>
</reference>
<evidence type="ECO:0000256" key="2">
    <source>
        <dbReference type="ARBA" id="ARBA00023015"/>
    </source>
</evidence>
<dbReference type="InterPro" id="IPR013324">
    <property type="entry name" value="RNA_pol_sigma_r3/r4-like"/>
</dbReference>
<sequence>MKQGQHTTSASAGDHSAERDGSGDGAPQPTLRSEEFLGHAMDRFGGSVYLVALSQMHSEQDAQDVAQDVFVKLLTANTDFTSDEHLKAWLLRVTINRCHEVYRGFWRGRVSTVGDERELDRQTFAGAQGKVATDDPAEAVVHRIEGNPLWREIRKLPADQRAVLVLFYIEECSTEEIARIVGLKPPTVRTKLHRARQRVRRMLEREGYENGYQYE</sequence>
<dbReference type="KEGG" id="ols:Olsu_0907"/>
<dbReference type="RefSeq" id="WP_013251770.1">
    <property type="nucleotide sequence ID" value="NC_014363.1"/>
</dbReference>
<dbReference type="OrthoDB" id="3692620at2"/>
<keyword evidence="4" id="KW-0804">Transcription</keyword>
<dbReference type="GO" id="GO:0016987">
    <property type="term" value="F:sigma factor activity"/>
    <property type="evidence" value="ECO:0007669"/>
    <property type="project" value="UniProtKB-KW"/>
</dbReference>
<evidence type="ECO:0000259" key="7">
    <source>
        <dbReference type="Pfam" id="PF08281"/>
    </source>
</evidence>
<dbReference type="InterPro" id="IPR039425">
    <property type="entry name" value="RNA_pol_sigma-70-like"/>
</dbReference>
<dbReference type="eggNOG" id="COG1595">
    <property type="taxonomic scope" value="Bacteria"/>
</dbReference>
<feature type="domain" description="RNA polymerase sigma-70 region 2" evidence="6">
    <location>
        <begin position="43"/>
        <end position="104"/>
    </location>
</feature>
<dbReference type="InterPro" id="IPR013249">
    <property type="entry name" value="RNA_pol_sigma70_r4_t2"/>
</dbReference>
<dbReference type="Pfam" id="PF04542">
    <property type="entry name" value="Sigma70_r2"/>
    <property type="match status" value="1"/>
</dbReference>
<comment type="similarity">
    <text evidence="1">Belongs to the sigma-70 factor family. ECF subfamily.</text>
</comment>
<dbReference type="Gene3D" id="1.10.1740.10">
    <property type="match status" value="1"/>
</dbReference>